<reference evidence="2" key="1">
    <citation type="submission" date="2007-10" db="EMBL/GenBank/DDBJ databases">
        <authorList>
            <person name="Fulton L."/>
            <person name="Clifton S."/>
            <person name="Fulton B."/>
            <person name="Xu J."/>
            <person name="Minx P."/>
            <person name="Pepin K.H."/>
            <person name="Johnson M."/>
            <person name="Thiruvilangam P."/>
            <person name="Bhonagiri V."/>
            <person name="Nash W.E."/>
            <person name="Mardis E.R."/>
            <person name="Wilson R.K."/>
        </authorList>
    </citation>
    <scope>NUCLEOTIDE SEQUENCE [LARGE SCALE GENOMIC DNA]</scope>
    <source>
        <strain evidence="2">DSM 17216</strain>
    </source>
</reference>
<dbReference type="Proteomes" id="UP000005819">
    <property type="component" value="Unassembled WGS sequence"/>
</dbReference>
<proteinExistence type="predicted"/>
<evidence type="ECO:0000313" key="2">
    <source>
        <dbReference type="EMBL" id="EDS04144.1"/>
    </source>
</evidence>
<feature type="transmembrane region" description="Helical" evidence="1">
    <location>
        <begin position="38"/>
        <end position="61"/>
    </location>
</feature>
<keyword evidence="3" id="KW-1185">Reference proteome</keyword>
<reference evidence="2" key="2">
    <citation type="submission" date="2013-09" db="EMBL/GenBank/DDBJ databases">
        <title>Draft genome sequence of Alistipes putredinis (DSM 17216).</title>
        <authorList>
            <person name="Sudarsanam P."/>
            <person name="Ley R."/>
            <person name="Guruge J."/>
            <person name="Turnbaugh P.J."/>
            <person name="Mahowald M."/>
            <person name="Liep D."/>
            <person name="Gordon J."/>
        </authorList>
    </citation>
    <scope>NUCLEOTIDE SEQUENCE</scope>
    <source>
        <strain evidence="2">DSM 17216</strain>
    </source>
</reference>
<organism evidence="2 3">
    <name type="scientific">Alistipes putredinis DSM 17216</name>
    <dbReference type="NCBI Taxonomy" id="445970"/>
    <lineage>
        <taxon>Bacteria</taxon>
        <taxon>Pseudomonadati</taxon>
        <taxon>Bacteroidota</taxon>
        <taxon>Bacteroidia</taxon>
        <taxon>Bacteroidales</taxon>
        <taxon>Rikenellaceae</taxon>
        <taxon>Alistipes</taxon>
    </lineage>
</organism>
<gene>
    <name evidence="2" type="ORF">ALIPUT_01208</name>
</gene>
<evidence type="ECO:0000313" key="3">
    <source>
        <dbReference type="Proteomes" id="UP000005819"/>
    </source>
</evidence>
<dbReference type="EMBL" id="ABFK02000017">
    <property type="protein sequence ID" value="EDS04144.1"/>
    <property type="molecule type" value="Genomic_DNA"/>
</dbReference>
<dbReference type="AlphaFoldDB" id="B0MVP6"/>
<dbReference type="HOGENOM" id="CLU_2598267_0_0_10"/>
<name>B0MVP6_9BACT</name>
<evidence type="ECO:0000256" key="1">
    <source>
        <dbReference type="SAM" id="Phobius"/>
    </source>
</evidence>
<sequence>MKHEIGRKAFDITLYRLIESACCYLVQFRQITVQHHPLASYFVNFALDGLQFHIVVSLWLFHLYGYQFPAMQAGLIFGV</sequence>
<keyword evidence="1" id="KW-0472">Membrane</keyword>
<keyword evidence="1" id="KW-0812">Transmembrane</keyword>
<protein>
    <submittedName>
        <fullName evidence="2">Uncharacterized protein</fullName>
    </submittedName>
</protein>
<accession>B0MVP6</accession>
<keyword evidence="1" id="KW-1133">Transmembrane helix</keyword>
<comment type="caution">
    <text evidence="2">The sequence shown here is derived from an EMBL/GenBank/DDBJ whole genome shotgun (WGS) entry which is preliminary data.</text>
</comment>